<name>A0ACA9Y654_9ASCO</name>
<sequence length="193" mass="22331">MEDARREYYKRSKGVLEGFLSKDSGSIELKKSGIISQRPSYFHAEFPKKATSLDTEEHYASVPNEFVVRWIPRDMAKLIFPALYFSDLVDELKREKSKIHTIITASPVPTTSEKEECKIAKGNAAWDRNGVWFCTCSNINLSSKDEFGPKFFKTYNQWLLWDHSIHQVIDTARETENFQLLEEIRKAKTSSLV</sequence>
<comment type="caution">
    <text evidence="1">The sequence shown here is derived from an EMBL/GenBank/DDBJ whole genome shotgun (WGS) entry which is preliminary data.</text>
</comment>
<evidence type="ECO:0000313" key="2">
    <source>
        <dbReference type="Proteomes" id="UP001152531"/>
    </source>
</evidence>
<protein>
    <submittedName>
        <fullName evidence="1">Uncharacterized protein</fullName>
    </submittedName>
</protein>
<keyword evidence="2" id="KW-1185">Reference proteome</keyword>
<reference evidence="1" key="1">
    <citation type="submission" date="2022-06" db="EMBL/GenBank/DDBJ databases">
        <authorList>
            <person name="Legras J.-L."/>
            <person name="Devillers H."/>
            <person name="Grondin C."/>
        </authorList>
    </citation>
    <scope>NUCLEOTIDE SEQUENCE</scope>
    <source>
        <strain evidence="1">CLIB 1444</strain>
    </source>
</reference>
<dbReference type="EMBL" id="CALSDN010000003">
    <property type="protein sequence ID" value="CAH6720415.1"/>
    <property type="molecule type" value="Genomic_DNA"/>
</dbReference>
<gene>
    <name evidence="1" type="ORF">CLIB1444_03S11386</name>
</gene>
<dbReference type="Proteomes" id="UP001152531">
    <property type="component" value="Unassembled WGS sequence"/>
</dbReference>
<accession>A0ACA9Y654</accession>
<organism evidence="1 2">
    <name type="scientific">[Candida] jaroonii</name>
    <dbReference type="NCBI Taxonomy" id="467808"/>
    <lineage>
        <taxon>Eukaryota</taxon>
        <taxon>Fungi</taxon>
        <taxon>Dikarya</taxon>
        <taxon>Ascomycota</taxon>
        <taxon>Saccharomycotina</taxon>
        <taxon>Pichiomycetes</taxon>
        <taxon>Debaryomycetaceae</taxon>
        <taxon>Yamadazyma</taxon>
    </lineage>
</organism>
<proteinExistence type="predicted"/>
<evidence type="ECO:0000313" key="1">
    <source>
        <dbReference type="EMBL" id="CAH6720415.1"/>
    </source>
</evidence>